<dbReference type="Proteomes" id="UP000297703">
    <property type="component" value="Unassembled WGS sequence"/>
</dbReference>
<keyword evidence="1" id="KW-0808">Transferase</keyword>
<accession>A0A4D9DJE0</accession>
<sequence length="88" mass="9713">MIQLEDIPNLASLVSSFDQQQLANFCRILAVTISELDTGSDDKHTLLAKNAQQKKNLGPSRAEVNQGKVSQLLECCILNTSPEESKRK</sequence>
<dbReference type="PANTHER" id="PTHR31743:SF1">
    <property type="entry name" value="SHORT TRANSIENT RECEPTOR POTENTIAL CHANNEL 4-ASSOCIATED PROTEIN"/>
    <property type="match status" value="1"/>
</dbReference>
<dbReference type="GO" id="GO:0006511">
    <property type="term" value="P:ubiquitin-dependent protein catabolic process"/>
    <property type="evidence" value="ECO:0007669"/>
    <property type="project" value="InterPro"/>
</dbReference>
<name>A0A4D9DJE0_9SAUR</name>
<comment type="caution">
    <text evidence="1">The sequence shown here is derived from an EMBL/GenBank/DDBJ whole genome shotgun (WGS) entry which is preliminary data.</text>
</comment>
<dbReference type="AlphaFoldDB" id="A0A4D9DJE0"/>
<evidence type="ECO:0000313" key="2">
    <source>
        <dbReference type="Proteomes" id="UP000297703"/>
    </source>
</evidence>
<reference evidence="1 2" key="1">
    <citation type="submission" date="2019-04" db="EMBL/GenBank/DDBJ databases">
        <title>Draft genome of the big-headed turtle Platysternon megacephalum.</title>
        <authorList>
            <person name="Gong S."/>
        </authorList>
    </citation>
    <scope>NUCLEOTIDE SEQUENCE [LARGE SCALE GENOMIC DNA]</scope>
    <source>
        <strain evidence="1">DO16091913</strain>
        <tissue evidence="1">Muscle</tissue>
    </source>
</reference>
<dbReference type="GO" id="GO:0019902">
    <property type="term" value="F:phosphatase binding"/>
    <property type="evidence" value="ECO:0007669"/>
    <property type="project" value="TreeGrafter"/>
</dbReference>
<dbReference type="STRING" id="55544.A0A4D9DJE0"/>
<gene>
    <name evidence="1" type="ORF">DR999_PMT23444</name>
</gene>
<keyword evidence="2" id="KW-1185">Reference proteome</keyword>
<dbReference type="GO" id="GO:0016740">
    <property type="term" value="F:transferase activity"/>
    <property type="evidence" value="ECO:0007669"/>
    <property type="project" value="UniProtKB-KW"/>
</dbReference>
<dbReference type="EMBL" id="QXTE01013708">
    <property type="protein sequence ID" value="TFJ95132.1"/>
    <property type="molecule type" value="Genomic_DNA"/>
</dbReference>
<reference evidence="1 2" key="2">
    <citation type="submission" date="2019-04" db="EMBL/GenBank/DDBJ databases">
        <title>The genome sequence of big-headed turtle.</title>
        <authorList>
            <person name="Gong S."/>
        </authorList>
    </citation>
    <scope>NUCLEOTIDE SEQUENCE [LARGE SCALE GENOMIC DNA]</scope>
    <source>
        <strain evidence="1">DO16091913</strain>
        <tissue evidence="1">Muscle</tissue>
    </source>
</reference>
<dbReference type="OrthoDB" id="1866965at2759"/>
<proteinExistence type="predicted"/>
<protein>
    <submittedName>
        <fullName evidence="1">Lipoyltransferase</fullName>
    </submittedName>
</protein>
<dbReference type="InterPro" id="IPR022162">
    <property type="entry name" value="TRPC4AP"/>
</dbReference>
<evidence type="ECO:0000313" key="1">
    <source>
        <dbReference type="EMBL" id="TFJ95132.1"/>
    </source>
</evidence>
<organism evidence="1 2">
    <name type="scientific">Platysternon megacephalum</name>
    <name type="common">big-headed turtle</name>
    <dbReference type="NCBI Taxonomy" id="55544"/>
    <lineage>
        <taxon>Eukaryota</taxon>
        <taxon>Metazoa</taxon>
        <taxon>Chordata</taxon>
        <taxon>Craniata</taxon>
        <taxon>Vertebrata</taxon>
        <taxon>Euteleostomi</taxon>
        <taxon>Archelosauria</taxon>
        <taxon>Testudinata</taxon>
        <taxon>Testudines</taxon>
        <taxon>Cryptodira</taxon>
        <taxon>Durocryptodira</taxon>
        <taxon>Testudinoidea</taxon>
        <taxon>Platysternidae</taxon>
        <taxon>Platysternon</taxon>
    </lineage>
</organism>
<dbReference type="PANTHER" id="PTHR31743">
    <property type="entry name" value="TRANSIENT RECEPTOR POTENTIAL CHANNEL 4-ASSOCIATED PROTEIN TCPC4AP"/>
    <property type="match status" value="1"/>
</dbReference>
<dbReference type="GO" id="GO:0031464">
    <property type="term" value="C:Cul4A-RING E3 ubiquitin ligase complex"/>
    <property type="evidence" value="ECO:0007669"/>
    <property type="project" value="InterPro"/>
</dbReference>